<evidence type="ECO:0000256" key="5">
    <source>
        <dbReference type="ARBA" id="ARBA00022917"/>
    </source>
</evidence>
<keyword evidence="6 8" id="KW-0030">Aminoacyl-tRNA synthetase</keyword>
<dbReference type="GO" id="GO:0006426">
    <property type="term" value="P:glycyl-tRNA aminoacylation"/>
    <property type="evidence" value="ECO:0007669"/>
    <property type="project" value="UniProtKB-UniRule"/>
</dbReference>
<dbReference type="NCBIfam" id="TIGR00388">
    <property type="entry name" value="glyQ"/>
    <property type="match status" value="1"/>
</dbReference>
<evidence type="ECO:0000256" key="7">
    <source>
        <dbReference type="ARBA" id="ARBA00047937"/>
    </source>
</evidence>
<sequence>MQEIILKLQQYWSSQGCMLMQSYDTEKGAGTMSPYTFLRAIGPEPWNAAYVEPSRRPADGRYGENPNRLYQHHQFQVIMKPSPENIQELYLGSLKELGINPLEHDIRFVEDNWENPSMGCAGVGWEIWLDGMEVTQFTYFQIVGGQVMDPVAAEVTYGLERLASYIQDVNSVYDLEWGDGVKYGDIFKEPEYEHSKYSFEESNQEMLLNMFDSFETEAKKQIANGLVHPAYDYVLKCSHTFNLLDARGAVSVTERAGYLSRIRNMARSIAKAFIAERKKRGFPLIKDEKKRAELLKDDKEDK</sequence>
<organism evidence="9 10">
    <name type="scientific">Apilactobacillus ozensis DSM 23829 = JCM 17196</name>
    <dbReference type="NCBI Taxonomy" id="1423781"/>
    <lineage>
        <taxon>Bacteria</taxon>
        <taxon>Bacillati</taxon>
        <taxon>Bacillota</taxon>
        <taxon>Bacilli</taxon>
        <taxon>Lactobacillales</taxon>
        <taxon>Lactobacillaceae</taxon>
        <taxon>Apilactobacillus</taxon>
    </lineage>
</organism>
<dbReference type="SUPFAM" id="SSF55681">
    <property type="entry name" value="Class II aaRS and biotin synthetases"/>
    <property type="match status" value="1"/>
</dbReference>
<dbReference type="CDD" id="cd00733">
    <property type="entry name" value="GlyRS_alpha_core"/>
    <property type="match status" value="1"/>
</dbReference>
<evidence type="ECO:0000256" key="4">
    <source>
        <dbReference type="ARBA" id="ARBA00022840"/>
    </source>
</evidence>
<dbReference type="InterPro" id="IPR002310">
    <property type="entry name" value="Gly-tRNA_ligase_asu"/>
</dbReference>
<dbReference type="AlphaFoldDB" id="A0A0R2AUF7"/>
<dbReference type="InterPro" id="IPR045864">
    <property type="entry name" value="aa-tRNA-synth_II/BPL/LPL"/>
</dbReference>
<dbReference type="PANTHER" id="PTHR30075:SF2">
    <property type="entry name" value="GLYCINE--TRNA LIGASE, CHLOROPLASTIC_MITOCHONDRIAL 2"/>
    <property type="match status" value="1"/>
</dbReference>
<dbReference type="Gene3D" id="3.30.930.10">
    <property type="entry name" value="Bira Bifunctional Protein, Domain 2"/>
    <property type="match status" value="1"/>
</dbReference>
<comment type="subcellular location">
    <subcellularLocation>
        <location evidence="8">Cytoplasm</location>
    </subcellularLocation>
</comment>
<dbReference type="PATRIC" id="fig|1423781.4.peg.584"/>
<keyword evidence="2 8" id="KW-0436">Ligase</keyword>
<dbReference type="EMBL" id="AYYQ01000035">
    <property type="protein sequence ID" value="KRM67851.1"/>
    <property type="molecule type" value="Genomic_DNA"/>
</dbReference>
<dbReference type="GO" id="GO:0004820">
    <property type="term" value="F:glycine-tRNA ligase activity"/>
    <property type="evidence" value="ECO:0007669"/>
    <property type="project" value="UniProtKB-UniRule"/>
</dbReference>
<dbReference type="PROSITE" id="PS50861">
    <property type="entry name" value="AA_TRNA_LIGASE_II_GLYAB"/>
    <property type="match status" value="1"/>
</dbReference>
<dbReference type="STRING" id="1423781.FD06_GL000571"/>
<dbReference type="EC" id="6.1.1.14" evidence="8"/>
<keyword evidence="5 8" id="KW-0648">Protein biosynthesis</keyword>
<evidence type="ECO:0000256" key="6">
    <source>
        <dbReference type="ARBA" id="ARBA00023146"/>
    </source>
</evidence>
<evidence type="ECO:0000256" key="1">
    <source>
        <dbReference type="ARBA" id="ARBA00008226"/>
    </source>
</evidence>
<comment type="subunit">
    <text evidence="8">Tetramer of two alpha and two beta subunits.</text>
</comment>
<dbReference type="GO" id="GO:0005829">
    <property type="term" value="C:cytosol"/>
    <property type="evidence" value="ECO:0007669"/>
    <property type="project" value="TreeGrafter"/>
</dbReference>
<dbReference type="GO" id="GO:0140096">
    <property type="term" value="F:catalytic activity, acting on a protein"/>
    <property type="evidence" value="ECO:0007669"/>
    <property type="project" value="UniProtKB-ARBA"/>
</dbReference>
<evidence type="ECO:0000256" key="8">
    <source>
        <dbReference type="HAMAP-Rule" id="MF_00254"/>
    </source>
</evidence>
<dbReference type="GO" id="GO:0016740">
    <property type="term" value="F:transferase activity"/>
    <property type="evidence" value="ECO:0007669"/>
    <property type="project" value="UniProtKB-ARBA"/>
</dbReference>
<dbReference type="Pfam" id="PF02091">
    <property type="entry name" value="tRNA-synt_2e"/>
    <property type="match status" value="1"/>
</dbReference>
<proteinExistence type="inferred from homology"/>
<name>A0A0R2AUF7_9LACO</name>
<dbReference type="InterPro" id="IPR006194">
    <property type="entry name" value="Gly-tRNA-synth_heterodimer"/>
</dbReference>
<keyword evidence="4 8" id="KW-0067">ATP-binding</keyword>
<evidence type="ECO:0000313" key="9">
    <source>
        <dbReference type="EMBL" id="KRM67851.1"/>
    </source>
</evidence>
<protein>
    <recommendedName>
        <fullName evidence="8">Glycine--tRNA ligase alpha subunit</fullName>
        <ecNumber evidence="8">6.1.1.14</ecNumber>
    </recommendedName>
    <alternativeName>
        <fullName evidence="8">Glycyl-tRNA synthetase alpha subunit</fullName>
        <shortName evidence="8">GlyRS</shortName>
    </alternativeName>
</protein>
<comment type="caution">
    <text evidence="9">The sequence shown here is derived from an EMBL/GenBank/DDBJ whole genome shotgun (WGS) entry which is preliminary data.</text>
</comment>
<reference evidence="9 10" key="1">
    <citation type="journal article" date="2015" name="Genome Announc.">
        <title>Expanding the biotechnology potential of lactobacilli through comparative genomics of 213 strains and associated genera.</title>
        <authorList>
            <person name="Sun Z."/>
            <person name="Harris H.M."/>
            <person name="McCann A."/>
            <person name="Guo C."/>
            <person name="Argimon S."/>
            <person name="Zhang W."/>
            <person name="Yang X."/>
            <person name="Jeffery I.B."/>
            <person name="Cooney J.C."/>
            <person name="Kagawa T.F."/>
            <person name="Liu W."/>
            <person name="Song Y."/>
            <person name="Salvetti E."/>
            <person name="Wrobel A."/>
            <person name="Rasinkangas P."/>
            <person name="Parkhill J."/>
            <person name="Rea M.C."/>
            <person name="O'Sullivan O."/>
            <person name="Ritari J."/>
            <person name="Douillard F.P."/>
            <person name="Paul Ross R."/>
            <person name="Yang R."/>
            <person name="Briner A.E."/>
            <person name="Felis G.E."/>
            <person name="de Vos W.M."/>
            <person name="Barrangou R."/>
            <person name="Klaenhammer T.R."/>
            <person name="Caufield P.W."/>
            <person name="Cui Y."/>
            <person name="Zhang H."/>
            <person name="O'Toole P.W."/>
        </authorList>
    </citation>
    <scope>NUCLEOTIDE SEQUENCE [LARGE SCALE GENOMIC DNA]</scope>
    <source>
        <strain evidence="9 10">DSM 23829</strain>
    </source>
</reference>
<comment type="similarity">
    <text evidence="1 8">Belongs to the class-II aminoacyl-tRNA synthetase family.</text>
</comment>
<accession>A0A0R2AUF7</accession>
<dbReference type="NCBIfam" id="NF006827">
    <property type="entry name" value="PRK09348.1"/>
    <property type="match status" value="1"/>
</dbReference>
<dbReference type="FunFam" id="3.30.930.10:FF:000006">
    <property type="entry name" value="Glycine--tRNA ligase alpha subunit"/>
    <property type="match status" value="1"/>
</dbReference>
<dbReference type="Gene3D" id="1.20.58.180">
    <property type="entry name" value="Class II aaRS and biotin synthetases, domain 2"/>
    <property type="match status" value="1"/>
</dbReference>
<evidence type="ECO:0000313" key="10">
    <source>
        <dbReference type="Proteomes" id="UP000052012"/>
    </source>
</evidence>
<keyword evidence="3 8" id="KW-0547">Nucleotide-binding</keyword>
<dbReference type="PANTHER" id="PTHR30075">
    <property type="entry name" value="GLYCYL-TRNA SYNTHETASE"/>
    <property type="match status" value="1"/>
</dbReference>
<dbReference type="Proteomes" id="UP000052012">
    <property type="component" value="Unassembled WGS sequence"/>
</dbReference>
<dbReference type="PRINTS" id="PR01044">
    <property type="entry name" value="TRNASYNTHGA"/>
</dbReference>
<dbReference type="HAMAP" id="MF_00254">
    <property type="entry name" value="Gly_tRNA_synth_alpha"/>
    <property type="match status" value="1"/>
</dbReference>
<gene>
    <name evidence="8" type="primary">glyQ</name>
    <name evidence="9" type="ORF">FD06_GL000571</name>
</gene>
<evidence type="ECO:0000256" key="3">
    <source>
        <dbReference type="ARBA" id="ARBA00022741"/>
    </source>
</evidence>
<keyword evidence="10" id="KW-1185">Reference proteome</keyword>
<evidence type="ECO:0000256" key="2">
    <source>
        <dbReference type="ARBA" id="ARBA00022598"/>
    </source>
</evidence>
<dbReference type="GO" id="GO:0005524">
    <property type="term" value="F:ATP binding"/>
    <property type="evidence" value="ECO:0007669"/>
    <property type="project" value="UniProtKB-UniRule"/>
</dbReference>
<comment type="catalytic activity">
    <reaction evidence="7 8">
        <text>tRNA(Gly) + glycine + ATP = glycyl-tRNA(Gly) + AMP + diphosphate</text>
        <dbReference type="Rhea" id="RHEA:16013"/>
        <dbReference type="Rhea" id="RHEA-COMP:9664"/>
        <dbReference type="Rhea" id="RHEA-COMP:9683"/>
        <dbReference type="ChEBI" id="CHEBI:30616"/>
        <dbReference type="ChEBI" id="CHEBI:33019"/>
        <dbReference type="ChEBI" id="CHEBI:57305"/>
        <dbReference type="ChEBI" id="CHEBI:78442"/>
        <dbReference type="ChEBI" id="CHEBI:78522"/>
        <dbReference type="ChEBI" id="CHEBI:456215"/>
        <dbReference type="EC" id="6.1.1.14"/>
    </reaction>
</comment>
<keyword evidence="8" id="KW-0963">Cytoplasm</keyword>